<dbReference type="PANTHER" id="PTHR36452:SF1">
    <property type="entry name" value="DUF2461 DOMAIN-CONTAINING PROTEIN"/>
    <property type="match status" value="1"/>
</dbReference>
<dbReference type="EMBL" id="BMCU01000005">
    <property type="protein sequence ID" value="GGG23666.1"/>
    <property type="molecule type" value="Genomic_DNA"/>
</dbReference>
<comment type="caution">
    <text evidence="1">The sequence shown here is derived from an EMBL/GenBank/DDBJ whole genome shotgun (WGS) entry which is preliminary data.</text>
</comment>
<dbReference type="InterPro" id="IPR015996">
    <property type="entry name" value="UCP028451"/>
</dbReference>
<gene>
    <name evidence="1" type="ORF">GCM10007304_41920</name>
</gene>
<dbReference type="Proteomes" id="UP000654257">
    <property type="component" value="Unassembled WGS sequence"/>
</dbReference>
<name>A0A917G632_9NOCA</name>
<dbReference type="NCBIfam" id="TIGR02453">
    <property type="entry name" value="TIGR02453 family protein"/>
    <property type="match status" value="1"/>
</dbReference>
<protein>
    <submittedName>
        <fullName evidence="1">TIGR02453 family protein</fullName>
    </submittedName>
</protein>
<dbReference type="PIRSF" id="PIRSF028451">
    <property type="entry name" value="UCP028451"/>
    <property type="match status" value="1"/>
</dbReference>
<proteinExistence type="predicted"/>
<accession>A0A917G632</accession>
<dbReference type="AlphaFoldDB" id="A0A917G632"/>
<evidence type="ECO:0000313" key="1">
    <source>
        <dbReference type="EMBL" id="GGG23666.1"/>
    </source>
</evidence>
<organism evidence="1 2">
    <name type="scientific">Rhodococcoides trifolii</name>
    <dbReference type="NCBI Taxonomy" id="908250"/>
    <lineage>
        <taxon>Bacteria</taxon>
        <taxon>Bacillati</taxon>
        <taxon>Actinomycetota</taxon>
        <taxon>Actinomycetes</taxon>
        <taxon>Mycobacteriales</taxon>
        <taxon>Nocardiaceae</taxon>
        <taxon>Rhodococcoides</taxon>
    </lineage>
</organism>
<dbReference type="PANTHER" id="PTHR36452">
    <property type="entry name" value="CHROMOSOME 12, WHOLE GENOME SHOTGUN SEQUENCE"/>
    <property type="match status" value="1"/>
</dbReference>
<dbReference type="RefSeq" id="WP_188546850.1">
    <property type="nucleotide sequence ID" value="NZ_BMCU01000005.1"/>
</dbReference>
<dbReference type="InterPro" id="IPR012808">
    <property type="entry name" value="CHP02453"/>
</dbReference>
<dbReference type="Pfam" id="PF09365">
    <property type="entry name" value="DUF2461"/>
    <property type="match status" value="1"/>
</dbReference>
<evidence type="ECO:0000313" key="2">
    <source>
        <dbReference type="Proteomes" id="UP000654257"/>
    </source>
</evidence>
<sequence>MAFTGIPFAALDFYEDLEADNSKIWWTAHKEIYDQSVRAPMTALAAELEKEFGTAKLFRPYRDVRFSNDKTPFKTHQGLFVDVGPSVGYYLHIDAAGLFIAGGFYSSTPETIARFRAAVDDDVRGPELETIMRTAQKKGFERGGDSLKTKPRGYDADHPRIELLRHKSLTASKKFGSPAWLETTEALGHIRAEWRKLTPLVEWSGQVLGN</sequence>
<keyword evidence="2" id="KW-1185">Reference proteome</keyword>
<reference evidence="1" key="1">
    <citation type="journal article" date="2014" name="Int. J. Syst. Evol. Microbiol.">
        <title>Complete genome sequence of Corynebacterium casei LMG S-19264T (=DSM 44701T), isolated from a smear-ripened cheese.</title>
        <authorList>
            <consortium name="US DOE Joint Genome Institute (JGI-PGF)"/>
            <person name="Walter F."/>
            <person name="Albersmeier A."/>
            <person name="Kalinowski J."/>
            <person name="Ruckert C."/>
        </authorList>
    </citation>
    <scope>NUCLEOTIDE SEQUENCE</scope>
    <source>
        <strain evidence="1">CCM 7905</strain>
    </source>
</reference>
<reference evidence="1" key="2">
    <citation type="submission" date="2020-09" db="EMBL/GenBank/DDBJ databases">
        <authorList>
            <person name="Sun Q."/>
            <person name="Sedlacek I."/>
        </authorList>
    </citation>
    <scope>NUCLEOTIDE SEQUENCE</scope>
    <source>
        <strain evidence="1">CCM 7905</strain>
    </source>
</reference>